<proteinExistence type="predicted"/>
<accession>A0A653FKM8</accession>
<dbReference type="AlphaFoldDB" id="A0A653FKM8"/>
<reference evidence="6" key="1">
    <citation type="submission" date="2019-05" db="EMBL/GenBank/DDBJ databases">
        <authorList>
            <person name="Naeem R."/>
            <person name="Antony C."/>
            <person name="Guan Q."/>
        </authorList>
    </citation>
    <scope>NUCLEOTIDE SEQUENCE</scope>
    <source>
        <strain evidence="6">1</strain>
    </source>
</reference>
<comment type="subcellular location">
    <subcellularLocation>
        <location evidence="1">Cell membrane</location>
    </subcellularLocation>
</comment>
<dbReference type="PANTHER" id="PTHR22913">
    <property type="entry name" value="HYALURONAN SYNTHASE"/>
    <property type="match status" value="1"/>
</dbReference>
<dbReference type="PANTHER" id="PTHR22913:SF12">
    <property type="entry name" value="MANNURONAN SYNTHASE"/>
    <property type="match status" value="1"/>
</dbReference>
<dbReference type="GO" id="GO:0050501">
    <property type="term" value="F:hyaluronan synthase activity"/>
    <property type="evidence" value="ECO:0007669"/>
    <property type="project" value="TreeGrafter"/>
</dbReference>
<dbReference type="EMBL" id="LR589650">
    <property type="protein sequence ID" value="VTP09979.1"/>
    <property type="molecule type" value="Genomic_DNA"/>
</dbReference>
<keyword evidence="5" id="KW-0472">Membrane</keyword>
<dbReference type="Gene3D" id="3.90.550.10">
    <property type="entry name" value="Spore Coat Polysaccharide Biosynthesis Protein SpsA, Chain A"/>
    <property type="match status" value="1"/>
</dbReference>
<dbReference type="OMA" id="FRIYKSA"/>
<keyword evidence="4" id="KW-0808">Transferase</keyword>
<organism evidence="6">
    <name type="scientific">Mycolicibacterium smegmatis</name>
    <name type="common">Mycobacterium smegmatis</name>
    <dbReference type="NCBI Taxonomy" id="1772"/>
    <lineage>
        <taxon>Bacteria</taxon>
        <taxon>Bacillati</taxon>
        <taxon>Actinomycetota</taxon>
        <taxon>Actinomycetes</taxon>
        <taxon>Mycobacteriales</taxon>
        <taxon>Mycobacteriaceae</taxon>
        <taxon>Mycolicibacterium</taxon>
    </lineage>
</organism>
<evidence type="ECO:0000256" key="2">
    <source>
        <dbReference type="ARBA" id="ARBA00022475"/>
    </source>
</evidence>
<name>A0A653FKM8_MYCSM</name>
<keyword evidence="3" id="KW-0328">Glycosyltransferase</keyword>
<dbReference type="Pfam" id="PF13641">
    <property type="entry name" value="Glyco_tranf_2_3"/>
    <property type="match status" value="1"/>
</dbReference>
<dbReference type="GO" id="GO:0030213">
    <property type="term" value="P:hyaluronan biosynthetic process"/>
    <property type="evidence" value="ECO:0007669"/>
    <property type="project" value="TreeGrafter"/>
</dbReference>
<dbReference type="GO" id="GO:0085029">
    <property type="term" value="P:extracellular matrix assembly"/>
    <property type="evidence" value="ECO:0007669"/>
    <property type="project" value="TreeGrafter"/>
</dbReference>
<dbReference type="InterPro" id="IPR029044">
    <property type="entry name" value="Nucleotide-diphossugar_trans"/>
</dbReference>
<evidence type="ECO:0000313" key="6">
    <source>
        <dbReference type="EMBL" id="VTP09979.1"/>
    </source>
</evidence>
<evidence type="ECO:0000256" key="1">
    <source>
        <dbReference type="ARBA" id="ARBA00004236"/>
    </source>
</evidence>
<dbReference type="SUPFAM" id="SSF53448">
    <property type="entry name" value="Nucleotide-diphospho-sugar transferases"/>
    <property type="match status" value="1"/>
</dbReference>
<dbReference type="CDD" id="cd06423">
    <property type="entry name" value="CESA_like"/>
    <property type="match status" value="1"/>
</dbReference>
<sequence length="431" mass="48907">MATIAAADRTVTSVRPAELGVKVVIVMALLLIVMLIFAYKVVSLHNMKDEPFWAAYGLIITAFIFTRFGLAALYRPPRRDTGNYWPVVAIIVPAYNEPDIARTLLHCVGVDYPRELLRVVVVDDKSSDDTLRRITDFAAEHPNLTVIPHEVNGGKRRAMATGMAAADDADLFVFIDSDSQVTRDAIRVIASYFADSSVGAVCGHTDVTNISHNILTRMQAMQYYIAFRIYKSAEALFGSVTCCSGCFSAYRADAVRPVADKWLNQTFLGRPSTFGDDRSLTNYLLRDWRVLYAPDAQAYTNVPEHLKQFLRQQLRWKKSWLREAPRAMCAVRRKNPVMVVMFALSIVLPLIAPQVVMRAFVVQPHFISQLPFWYFGGVAAIAVIYGLFYRLHRPVKRWYQGIFFTMFYTIILVLQMPYAMVTIRDSKWGTR</sequence>
<evidence type="ECO:0000256" key="4">
    <source>
        <dbReference type="ARBA" id="ARBA00022679"/>
    </source>
</evidence>
<keyword evidence="2" id="KW-1003">Cell membrane</keyword>
<dbReference type="GO" id="GO:0005886">
    <property type="term" value="C:plasma membrane"/>
    <property type="evidence" value="ECO:0007669"/>
    <property type="project" value="UniProtKB-SubCell"/>
</dbReference>
<dbReference type="RefSeq" id="WP_011726975.1">
    <property type="nucleotide sequence ID" value="NZ_CP009495.1"/>
</dbReference>
<evidence type="ECO:0000256" key="3">
    <source>
        <dbReference type="ARBA" id="ARBA00022676"/>
    </source>
</evidence>
<protein>
    <submittedName>
        <fullName evidence="6">Poly-beta-1,6-N-acetyl-D-glucosamine synthase</fullName>
    </submittedName>
</protein>
<evidence type="ECO:0000256" key="5">
    <source>
        <dbReference type="ARBA" id="ARBA00023136"/>
    </source>
</evidence>
<gene>
    <name evidence="6" type="primary">pgaC_2</name>
    <name evidence="6" type="ORF">BIN_B_04317</name>
</gene>